<proteinExistence type="predicted"/>
<evidence type="ECO:0000313" key="1">
    <source>
        <dbReference type="EnsemblPlants" id="AVESA.00010b.r2.2AG0256560.1.CDS"/>
    </source>
</evidence>
<organism evidence="1 2">
    <name type="scientific">Avena sativa</name>
    <name type="common">Oat</name>
    <dbReference type="NCBI Taxonomy" id="4498"/>
    <lineage>
        <taxon>Eukaryota</taxon>
        <taxon>Viridiplantae</taxon>
        <taxon>Streptophyta</taxon>
        <taxon>Embryophyta</taxon>
        <taxon>Tracheophyta</taxon>
        <taxon>Spermatophyta</taxon>
        <taxon>Magnoliopsida</taxon>
        <taxon>Liliopsida</taxon>
        <taxon>Poales</taxon>
        <taxon>Poaceae</taxon>
        <taxon>BOP clade</taxon>
        <taxon>Pooideae</taxon>
        <taxon>Poodae</taxon>
        <taxon>Poeae</taxon>
        <taxon>Poeae Chloroplast Group 1 (Aveneae type)</taxon>
        <taxon>Aveninae</taxon>
        <taxon>Avena</taxon>
    </lineage>
</organism>
<evidence type="ECO:0000313" key="2">
    <source>
        <dbReference type="Proteomes" id="UP001732700"/>
    </source>
</evidence>
<dbReference type="EnsemblPlants" id="AVESA.00010b.r2.2AG0256560.1">
    <property type="protein sequence ID" value="AVESA.00010b.r2.2AG0256560.1.CDS"/>
    <property type="gene ID" value="AVESA.00010b.r2.2AG0256560"/>
</dbReference>
<reference evidence="1" key="2">
    <citation type="submission" date="2025-09" db="UniProtKB">
        <authorList>
            <consortium name="EnsemblPlants"/>
        </authorList>
    </citation>
    <scope>IDENTIFICATION</scope>
</reference>
<dbReference type="Proteomes" id="UP001732700">
    <property type="component" value="Chromosome 2A"/>
</dbReference>
<keyword evidence="2" id="KW-1185">Reference proteome</keyword>
<sequence>MASRVAMIWVSCLLLLAAACQGATAAPRLRVGHYKRRCPSAEYIVKAVVGKALYQNPGLGAGIIRMAFHDCFVQGCDASVLLDPTAANPRPEKLSPPNFPSLRGFEVIDAAKEALERYCPGVVSCADVIAFAARDSASFLSSYRINYDIPSGRLDGRVSLESEALRFLPPPFANLSQLVNGFKAKNMNEDDLVVLSGAHSIGVSHCSSFTDRLPPNPSNMNAALSALLQTKCPLAPNFTNDPTVVQDIVTPDQMDNQYYKNLRKRNVLFRSDAELLASSLTSRKVLQNALFPEVWERKFARAMVKMSAIEIKTAANGEIRKNCRVVNK</sequence>
<reference evidence="1" key="1">
    <citation type="submission" date="2021-05" db="EMBL/GenBank/DDBJ databases">
        <authorList>
            <person name="Scholz U."/>
            <person name="Mascher M."/>
            <person name="Fiebig A."/>
        </authorList>
    </citation>
    <scope>NUCLEOTIDE SEQUENCE [LARGE SCALE GENOMIC DNA]</scope>
</reference>
<accession>A0ACD5UJ64</accession>
<name>A0ACD5UJ64_AVESA</name>
<protein>
    <submittedName>
        <fullName evidence="1">Uncharacterized protein</fullName>
    </submittedName>
</protein>